<evidence type="ECO:0000256" key="7">
    <source>
        <dbReference type="ARBA" id="ARBA00048528"/>
    </source>
</evidence>
<evidence type="ECO:0000313" key="13">
    <source>
        <dbReference type="WBParaSite" id="MBELARI_LOCUS6809"/>
    </source>
</evidence>
<evidence type="ECO:0000256" key="8">
    <source>
        <dbReference type="RuleBase" id="RU003693"/>
    </source>
</evidence>
<evidence type="ECO:0000256" key="1">
    <source>
        <dbReference type="ARBA" id="ARBA00001933"/>
    </source>
</evidence>
<keyword evidence="10" id="KW-0812">Transmembrane</keyword>
<dbReference type="Pfam" id="PF00155">
    <property type="entry name" value="Aminotran_1_2"/>
    <property type="match status" value="1"/>
</dbReference>
<dbReference type="GO" id="GO:0016020">
    <property type="term" value="C:membrane"/>
    <property type="evidence" value="ECO:0007669"/>
    <property type="project" value="GOC"/>
</dbReference>
<keyword evidence="10" id="KW-0472">Membrane</keyword>
<comment type="similarity">
    <text evidence="2 8">Belongs to the class-II pyridoxal-phosphate-dependent aminotransferase family.</text>
</comment>
<name>A0AAF3FL55_9BILA</name>
<dbReference type="Gene3D" id="3.90.1150.10">
    <property type="entry name" value="Aspartate Aminotransferase, domain 1"/>
    <property type="match status" value="1"/>
</dbReference>
<feature type="region of interest" description="Disordered" evidence="9">
    <location>
        <begin position="1"/>
        <end position="32"/>
    </location>
</feature>
<dbReference type="InterPro" id="IPR015424">
    <property type="entry name" value="PyrdxlP-dep_Trfase"/>
</dbReference>
<evidence type="ECO:0000313" key="12">
    <source>
        <dbReference type="Proteomes" id="UP000887575"/>
    </source>
</evidence>
<keyword evidence="4" id="KW-0808">Transferase</keyword>
<evidence type="ECO:0000256" key="4">
    <source>
        <dbReference type="ARBA" id="ARBA00022679"/>
    </source>
</evidence>
<comment type="catalytic activity">
    <reaction evidence="7">
        <text>L-serine + hexadecanoyl-CoA + H(+) = 3-oxosphinganine + CO2 + CoA</text>
        <dbReference type="Rhea" id="RHEA:14761"/>
        <dbReference type="ChEBI" id="CHEBI:15378"/>
        <dbReference type="ChEBI" id="CHEBI:16526"/>
        <dbReference type="ChEBI" id="CHEBI:33384"/>
        <dbReference type="ChEBI" id="CHEBI:57287"/>
        <dbReference type="ChEBI" id="CHEBI:57379"/>
        <dbReference type="ChEBI" id="CHEBI:58299"/>
        <dbReference type="EC" id="2.3.1.50"/>
    </reaction>
</comment>
<keyword evidence="6" id="KW-0012">Acyltransferase</keyword>
<dbReference type="SUPFAM" id="SSF53383">
    <property type="entry name" value="PLP-dependent transferases"/>
    <property type="match status" value="1"/>
</dbReference>
<keyword evidence="5 8" id="KW-0663">Pyridoxal phosphate</keyword>
<dbReference type="InterPro" id="IPR050087">
    <property type="entry name" value="AON_synthase_class-II"/>
</dbReference>
<organism evidence="12 13">
    <name type="scientific">Mesorhabditis belari</name>
    <dbReference type="NCBI Taxonomy" id="2138241"/>
    <lineage>
        <taxon>Eukaryota</taxon>
        <taxon>Metazoa</taxon>
        <taxon>Ecdysozoa</taxon>
        <taxon>Nematoda</taxon>
        <taxon>Chromadorea</taxon>
        <taxon>Rhabditida</taxon>
        <taxon>Rhabditina</taxon>
        <taxon>Rhabditomorpha</taxon>
        <taxon>Rhabditoidea</taxon>
        <taxon>Rhabditidae</taxon>
        <taxon>Mesorhabditinae</taxon>
        <taxon>Mesorhabditis</taxon>
    </lineage>
</organism>
<comment type="cofactor">
    <cofactor evidence="1 8">
        <name>pyridoxal 5'-phosphate</name>
        <dbReference type="ChEBI" id="CHEBI:597326"/>
    </cofactor>
</comment>
<dbReference type="GO" id="GO:0046512">
    <property type="term" value="P:sphingosine biosynthetic process"/>
    <property type="evidence" value="ECO:0007669"/>
    <property type="project" value="TreeGrafter"/>
</dbReference>
<dbReference type="InterPro" id="IPR015421">
    <property type="entry name" value="PyrdxlP-dep_Trfase_major"/>
</dbReference>
<dbReference type="Proteomes" id="UP000887575">
    <property type="component" value="Unassembled WGS sequence"/>
</dbReference>
<dbReference type="InterPro" id="IPR004839">
    <property type="entry name" value="Aminotransferase_I/II_large"/>
</dbReference>
<keyword evidence="10" id="KW-1133">Transmembrane helix</keyword>
<proteinExistence type="inferred from homology"/>
<evidence type="ECO:0000256" key="9">
    <source>
        <dbReference type="SAM" id="MobiDB-lite"/>
    </source>
</evidence>
<reference evidence="13" key="1">
    <citation type="submission" date="2024-02" db="UniProtKB">
        <authorList>
            <consortium name="WormBaseParasite"/>
        </authorList>
    </citation>
    <scope>IDENTIFICATION</scope>
</reference>
<evidence type="ECO:0000256" key="10">
    <source>
        <dbReference type="SAM" id="Phobius"/>
    </source>
</evidence>
<feature type="domain" description="Aminotransferase class I/classII large" evidence="11">
    <location>
        <begin position="166"/>
        <end position="524"/>
    </location>
</feature>
<evidence type="ECO:0000256" key="3">
    <source>
        <dbReference type="ARBA" id="ARBA00013220"/>
    </source>
</evidence>
<sequence length="551" mass="61538">MTRQLTTRTGILKHSDEPRNEQDCSEKSAASNGVSHELRVNGKAYTNGYNWKTRERSPNEFEKVSRLRALTVFISWFTLIVFAYLRRSLRQWGFEKNHLEVELEKQKDFVPLFSNFDSLYQRDMYVRVRDAFERPIASTPGATVNLLDRYTDDGYWSFKYTGTQTEVINLGSYNYLGFAQNEGPCADAAAAKIDHEGVAVCCSIHENGRSASLVRLEALVARFVGVDDAICFSMGFATNSMNAPALVDKHSVIVSDERNHASLILGSRLSGATIKVFKHNDMKSLEKTLRDVIAYGNPKTDKPYTKILIIVEGIYSMEGSIANLPEIIRLKKKYGAYLYLDEAHSIGAMGRSGRGIVEYWGCNPKDVDILMGTFSKSFGAVGGYIAGSKKIIDHLRVSSPTGCYSTPISPALVEQIYTSMSIIMGLDGTKDGESRIERLARNSRYFRLRLKQLGYIVYGSDDSPVVPVILYAPTVCGYYGREMLVRGVGTVVVSHPATDMTEGRIRFCVSNAHTKEQLDVVLRAMEELGEKTGTSSLSKCKKLYKGTKIEW</sequence>
<dbReference type="EC" id="2.3.1.50" evidence="3"/>
<dbReference type="InterPro" id="IPR015422">
    <property type="entry name" value="PyrdxlP-dep_Trfase_small"/>
</dbReference>
<dbReference type="GO" id="GO:0017059">
    <property type="term" value="C:serine palmitoyltransferase complex"/>
    <property type="evidence" value="ECO:0007669"/>
    <property type="project" value="TreeGrafter"/>
</dbReference>
<feature type="transmembrane region" description="Helical" evidence="10">
    <location>
        <begin position="67"/>
        <end position="85"/>
    </location>
</feature>
<dbReference type="Gene3D" id="3.40.640.10">
    <property type="entry name" value="Type I PLP-dependent aspartate aminotransferase-like (Major domain)"/>
    <property type="match status" value="1"/>
</dbReference>
<dbReference type="GO" id="GO:0046513">
    <property type="term" value="P:ceramide biosynthetic process"/>
    <property type="evidence" value="ECO:0007669"/>
    <property type="project" value="TreeGrafter"/>
</dbReference>
<keyword evidence="12" id="KW-1185">Reference proteome</keyword>
<dbReference type="PANTHER" id="PTHR13693">
    <property type="entry name" value="CLASS II AMINOTRANSFERASE/8-AMINO-7-OXONONANOATE SYNTHASE"/>
    <property type="match status" value="1"/>
</dbReference>
<evidence type="ECO:0000256" key="5">
    <source>
        <dbReference type="ARBA" id="ARBA00022898"/>
    </source>
</evidence>
<dbReference type="GO" id="GO:0004758">
    <property type="term" value="F:serine C-palmitoyltransferase activity"/>
    <property type="evidence" value="ECO:0007669"/>
    <property type="project" value="UniProtKB-EC"/>
</dbReference>
<dbReference type="WBParaSite" id="MBELARI_LOCUS6809">
    <property type="protein sequence ID" value="MBELARI_LOCUS6809"/>
    <property type="gene ID" value="MBELARI_LOCUS6809"/>
</dbReference>
<dbReference type="InterPro" id="IPR001917">
    <property type="entry name" value="Aminotrans_II_pyridoxalP_BS"/>
</dbReference>
<evidence type="ECO:0000259" key="11">
    <source>
        <dbReference type="Pfam" id="PF00155"/>
    </source>
</evidence>
<dbReference type="AlphaFoldDB" id="A0AAF3FL55"/>
<dbReference type="PROSITE" id="PS00599">
    <property type="entry name" value="AA_TRANSFER_CLASS_2"/>
    <property type="match status" value="1"/>
</dbReference>
<accession>A0AAF3FL55</accession>
<evidence type="ECO:0000256" key="6">
    <source>
        <dbReference type="ARBA" id="ARBA00023315"/>
    </source>
</evidence>
<dbReference type="GO" id="GO:0030170">
    <property type="term" value="F:pyridoxal phosphate binding"/>
    <property type="evidence" value="ECO:0007669"/>
    <property type="project" value="InterPro"/>
</dbReference>
<feature type="compositionally biased region" description="Basic and acidic residues" evidence="9">
    <location>
        <begin position="13"/>
        <end position="26"/>
    </location>
</feature>
<dbReference type="CDD" id="cd06454">
    <property type="entry name" value="KBL_like"/>
    <property type="match status" value="1"/>
</dbReference>
<protein>
    <recommendedName>
        <fullName evidence="3">serine C-palmitoyltransferase</fullName>
        <ecNumber evidence="3">2.3.1.50</ecNumber>
    </recommendedName>
</protein>
<dbReference type="PANTHER" id="PTHR13693:SF3">
    <property type="entry name" value="LD36009P"/>
    <property type="match status" value="1"/>
</dbReference>
<evidence type="ECO:0000256" key="2">
    <source>
        <dbReference type="ARBA" id="ARBA00008392"/>
    </source>
</evidence>